<dbReference type="OrthoDB" id="9035214at2"/>
<name>A0A2J0U720_STEMA</name>
<reference evidence="1 2" key="1">
    <citation type="journal article" date="2017" name="Front. Microbiol.">
        <title>Double-Face Meets the Bacterial World: The Opportunistic Pathogen Stenotrophomonas maltophilia.</title>
        <authorList>
            <person name="Lira F."/>
            <person name="Berg G."/>
            <person name="Martinez J.L."/>
        </authorList>
    </citation>
    <scope>NUCLEOTIDE SEQUENCE [LARGE SCALE GENOMIC DNA]</scope>
    <source>
        <strain evidence="1 2">EA1</strain>
    </source>
</reference>
<protein>
    <recommendedName>
        <fullName evidence="3">Killing trait domain-containing protein</fullName>
    </recommendedName>
</protein>
<proteinExistence type="predicted"/>
<dbReference type="EMBL" id="NEQV01000007">
    <property type="protein sequence ID" value="PJL24750.1"/>
    <property type="molecule type" value="Genomic_DNA"/>
</dbReference>
<evidence type="ECO:0000313" key="2">
    <source>
        <dbReference type="Proteomes" id="UP000230167"/>
    </source>
</evidence>
<organism evidence="1 2">
    <name type="scientific">Stenotrophomonas maltophilia</name>
    <name type="common">Pseudomonas maltophilia</name>
    <name type="synonym">Xanthomonas maltophilia</name>
    <dbReference type="NCBI Taxonomy" id="40324"/>
    <lineage>
        <taxon>Bacteria</taxon>
        <taxon>Pseudomonadati</taxon>
        <taxon>Pseudomonadota</taxon>
        <taxon>Gammaproteobacteria</taxon>
        <taxon>Lysobacterales</taxon>
        <taxon>Lysobacteraceae</taxon>
        <taxon>Stenotrophomonas</taxon>
        <taxon>Stenotrophomonas maltophilia group</taxon>
    </lineage>
</organism>
<dbReference type="RefSeq" id="WP_100442081.1">
    <property type="nucleotide sequence ID" value="NZ_CBCPIZ010000031.1"/>
</dbReference>
<evidence type="ECO:0008006" key="3">
    <source>
        <dbReference type="Google" id="ProtNLM"/>
    </source>
</evidence>
<gene>
    <name evidence="1" type="ORF">B9Y64_19555</name>
</gene>
<evidence type="ECO:0000313" key="1">
    <source>
        <dbReference type="EMBL" id="PJL24750.1"/>
    </source>
</evidence>
<comment type="caution">
    <text evidence="1">The sequence shown here is derived from an EMBL/GenBank/DDBJ whole genome shotgun (WGS) entry which is preliminary data.</text>
</comment>
<accession>A0A2J0U720</accession>
<dbReference type="Proteomes" id="UP000230167">
    <property type="component" value="Unassembled WGS sequence"/>
</dbReference>
<dbReference type="AlphaFoldDB" id="A0A2J0U720"/>
<dbReference type="InterPro" id="IPR021070">
    <property type="entry name" value="Killing_trait_RebB"/>
</dbReference>
<dbReference type="Pfam" id="PF11747">
    <property type="entry name" value="RebB"/>
    <property type="match status" value="1"/>
</dbReference>
<sequence>MAASPATGYLLAATSTGSGMAIALAPSFAMSATYLAMADSLGLAMQNAVANQQRGQVTAGASLAQVLALIIQKGAVPS</sequence>